<proteinExistence type="predicted"/>
<sequence length="416" mass="47331">MSTSDTAPTDLDSYSISVSPEFLLNKDPLSSDSISLISHKLEIRDHTNYNGWVYAGAKNEYYKIHPNFKKRFIRELTLSTGKNDIFPSPISTSLVTGHHQIKAHVFFQAMIDADVDLVRIQNYGLKFGLPMRDPSDPSQDAAEDNLWDLGCNFDADRILLVDFVNYLPPRQGRSFPLLFPMGKDFGSISFNIDYNGDSYYVKMYPRLTHLLKNFGQGHYPKQPPKNIVTLRRAFTLLANRAAKLKKVSQWRFGGFRIEVTVQAETLQDAIDKVTATPLLNVIAFQDPTDAQLRDYALRFRPFSKQEYMDNLKKQITVAHGLPHFIRGFDRAATSPFQQAVIVDLYNALGWNPGFRKPSNWRADGWWIEDERSISSGSLARTPSASPTPEPVAADLTYEIRAYSAVKMYQLFDKIKP</sequence>
<keyword evidence="2" id="KW-1185">Reference proteome</keyword>
<dbReference type="EMBL" id="LWDF02002512">
    <property type="protein sequence ID" value="KAE8235888.1"/>
    <property type="molecule type" value="Genomic_DNA"/>
</dbReference>
<protein>
    <submittedName>
        <fullName evidence="1">Uncharacterized protein</fullName>
    </submittedName>
</protein>
<comment type="caution">
    <text evidence="1">The sequence shown here is derived from an EMBL/GenBank/DDBJ whole genome shotgun (WGS) entry which is preliminary data.</text>
</comment>
<evidence type="ECO:0000313" key="1">
    <source>
        <dbReference type="EMBL" id="KAE8235888.1"/>
    </source>
</evidence>
<accession>A0A8T8SA58</accession>
<dbReference type="Proteomes" id="UP000077521">
    <property type="component" value="Unassembled WGS sequence"/>
</dbReference>
<feature type="non-terminal residue" evidence="1">
    <location>
        <position position="416"/>
    </location>
</feature>
<gene>
    <name evidence="1" type="ORF">A4X13_0g9342</name>
</gene>
<dbReference type="PANTHER" id="PTHR34863:SF1">
    <property type="entry name" value="OTU DOMAIN-CONTAINING PROTEIN"/>
    <property type="match status" value="1"/>
</dbReference>
<name>A0A8T8SA58_9BASI</name>
<reference evidence="1" key="1">
    <citation type="submission" date="2016-04" db="EMBL/GenBank/DDBJ databases">
        <authorList>
            <person name="Nguyen H.D."/>
            <person name="Samba Siva P."/>
            <person name="Cullis J."/>
            <person name="Levesque C.A."/>
            <person name="Hambleton S."/>
        </authorList>
    </citation>
    <scope>NUCLEOTIDE SEQUENCE</scope>
    <source>
        <strain evidence="1">DAOMC 236416</strain>
    </source>
</reference>
<dbReference type="PANTHER" id="PTHR34863">
    <property type="entry name" value="EXPRESSED PROTEIN"/>
    <property type="match status" value="1"/>
</dbReference>
<evidence type="ECO:0000313" key="2">
    <source>
        <dbReference type="Proteomes" id="UP000077521"/>
    </source>
</evidence>
<dbReference type="AlphaFoldDB" id="A0A8T8SA58"/>
<organism evidence="1 2">
    <name type="scientific">Tilletia indica</name>
    <dbReference type="NCBI Taxonomy" id="43049"/>
    <lineage>
        <taxon>Eukaryota</taxon>
        <taxon>Fungi</taxon>
        <taxon>Dikarya</taxon>
        <taxon>Basidiomycota</taxon>
        <taxon>Ustilaginomycotina</taxon>
        <taxon>Exobasidiomycetes</taxon>
        <taxon>Tilletiales</taxon>
        <taxon>Tilletiaceae</taxon>
        <taxon>Tilletia</taxon>
    </lineage>
</organism>
<reference evidence="1" key="2">
    <citation type="journal article" date="2019" name="IMA Fungus">
        <title>Genome sequencing and comparison of five Tilletia species to identify candidate genes for the detection of regulated species infecting wheat.</title>
        <authorList>
            <person name="Nguyen H.D.T."/>
            <person name="Sultana T."/>
            <person name="Kesanakurti P."/>
            <person name="Hambleton S."/>
        </authorList>
    </citation>
    <scope>NUCLEOTIDE SEQUENCE</scope>
    <source>
        <strain evidence="1">DAOMC 236416</strain>
    </source>
</reference>